<dbReference type="InterPro" id="IPR041588">
    <property type="entry name" value="Integrase_H2C2"/>
</dbReference>
<evidence type="ECO:0000256" key="1">
    <source>
        <dbReference type="ARBA" id="ARBA00012493"/>
    </source>
</evidence>
<evidence type="ECO:0000256" key="3">
    <source>
        <dbReference type="ARBA" id="ARBA00022695"/>
    </source>
</evidence>
<evidence type="ECO:0000313" key="12">
    <source>
        <dbReference type="Proteomes" id="UP000245207"/>
    </source>
</evidence>
<reference evidence="11 12" key="1">
    <citation type="journal article" date="2018" name="Mol. Plant">
        <title>The genome of Artemisia annua provides insight into the evolution of Asteraceae family and artemisinin biosynthesis.</title>
        <authorList>
            <person name="Shen Q."/>
            <person name="Zhang L."/>
            <person name="Liao Z."/>
            <person name="Wang S."/>
            <person name="Yan T."/>
            <person name="Shi P."/>
            <person name="Liu M."/>
            <person name="Fu X."/>
            <person name="Pan Q."/>
            <person name="Wang Y."/>
            <person name="Lv Z."/>
            <person name="Lu X."/>
            <person name="Zhang F."/>
            <person name="Jiang W."/>
            <person name="Ma Y."/>
            <person name="Chen M."/>
            <person name="Hao X."/>
            <person name="Li L."/>
            <person name="Tang Y."/>
            <person name="Lv G."/>
            <person name="Zhou Y."/>
            <person name="Sun X."/>
            <person name="Brodelius P.E."/>
            <person name="Rose J.K.C."/>
            <person name="Tang K."/>
        </authorList>
    </citation>
    <scope>NUCLEOTIDE SEQUENCE [LARGE SCALE GENOMIC DNA]</scope>
    <source>
        <strain evidence="12">cv. Huhao1</strain>
        <tissue evidence="11">Leaf</tissue>
    </source>
</reference>
<dbReference type="GO" id="GO:0003964">
    <property type="term" value="F:RNA-directed DNA polymerase activity"/>
    <property type="evidence" value="ECO:0007669"/>
    <property type="project" value="UniProtKB-KW"/>
</dbReference>
<proteinExistence type="predicted"/>
<evidence type="ECO:0000256" key="4">
    <source>
        <dbReference type="ARBA" id="ARBA00022722"/>
    </source>
</evidence>
<dbReference type="InterPro" id="IPR050951">
    <property type="entry name" value="Retrovirus_Pol_polyprotein"/>
</dbReference>
<dbReference type="CDD" id="cd09274">
    <property type="entry name" value="RNase_HI_RT_Ty3"/>
    <property type="match status" value="1"/>
</dbReference>
<evidence type="ECO:0000256" key="9">
    <source>
        <dbReference type="SAM" id="MobiDB-lite"/>
    </source>
</evidence>
<dbReference type="GO" id="GO:0015074">
    <property type="term" value="P:DNA integration"/>
    <property type="evidence" value="ECO:0007669"/>
    <property type="project" value="InterPro"/>
</dbReference>
<dbReference type="CDD" id="cd01647">
    <property type="entry name" value="RT_LTR"/>
    <property type="match status" value="1"/>
</dbReference>
<dbReference type="Gene3D" id="3.30.420.10">
    <property type="entry name" value="Ribonuclease H-like superfamily/Ribonuclease H"/>
    <property type="match status" value="1"/>
</dbReference>
<dbReference type="SUPFAM" id="SSF56672">
    <property type="entry name" value="DNA/RNA polymerases"/>
    <property type="match status" value="1"/>
</dbReference>
<keyword evidence="3" id="KW-0548">Nucleotidyltransferase</keyword>
<evidence type="ECO:0000256" key="5">
    <source>
        <dbReference type="ARBA" id="ARBA00022759"/>
    </source>
</evidence>
<keyword evidence="6" id="KW-0378">Hydrolase</keyword>
<evidence type="ECO:0000256" key="8">
    <source>
        <dbReference type="SAM" id="Coils"/>
    </source>
</evidence>
<keyword evidence="2" id="KW-0808">Transferase</keyword>
<dbReference type="SUPFAM" id="SSF53098">
    <property type="entry name" value="Ribonuclease H-like"/>
    <property type="match status" value="1"/>
</dbReference>
<evidence type="ECO:0000259" key="10">
    <source>
        <dbReference type="PROSITE" id="PS50994"/>
    </source>
</evidence>
<dbReference type="InterPro" id="IPR043502">
    <property type="entry name" value="DNA/RNA_pol_sf"/>
</dbReference>
<dbReference type="InterPro" id="IPR000477">
    <property type="entry name" value="RT_dom"/>
</dbReference>
<feature type="region of interest" description="Disordered" evidence="9">
    <location>
        <begin position="69"/>
        <end position="91"/>
    </location>
</feature>
<dbReference type="Proteomes" id="UP000245207">
    <property type="component" value="Unassembled WGS sequence"/>
</dbReference>
<dbReference type="InterPro" id="IPR041373">
    <property type="entry name" value="RT_RNaseH"/>
</dbReference>
<gene>
    <name evidence="11" type="ORF">CTI12_AA005950</name>
</gene>
<protein>
    <recommendedName>
        <fullName evidence="1">RNA-directed DNA polymerase</fullName>
        <ecNumber evidence="1">2.7.7.49</ecNumber>
    </recommendedName>
</protein>
<dbReference type="Pfam" id="PF00078">
    <property type="entry name" value="RVT_1"/>
    <property type="match status" value="1"/>
</dbReference>
<evidence type="ECO:0000256" key="6">
    <source>
        <dbReference type="ARBA" id="ARBA00022801"/>
    </source>
</evidence>
<dbReference type="EMBL" id="PKPP01000016">
    <property type="protein sequence ID" value="PWA99517.1"/>
    <property type="molecule type" value="Genomic_DNA"/>
</dbReference>
<evidence type="ECO:0000256" key="2">
    <source>
        <dbReference type="ARBA" id="ARBA00022679"/>
    </source>
</evidence>
<dbReference type="InterPro" id="IPR021109">
    <property type="entry name" value="Peptidase_aspartic_dom_sf"/>
</dbReference>
<sequence length="1493" mass="171232">MAMMTKFCNNQEAKNNQVDSTLQNQQATLKDLQNQIGQISKMLQERPQGGLPSNTEQYPKDLKAVFTRNQRGQGNKDLGEENEREVIEKDVKEDKEEEVEVEEELVVKKPKGKNVIVEKEKVVNEKEGSSGNDAQVDKMQPNCQGSTAYVPPPLKPYVPQIPYPQRLRNQQQKVQYGKFLEMFKQLHVNIPFGEALAQMPKYAKFLKDLLSNKSKLEDLHDVELNANCLAIVLNKIPEKMGDSGPFTLPCRLDNNTVKQALVDLGASINMMPYSLFEKLATKELTPTRMSIRLADHTYRYPKGIAEDMLVRVGKFIFPADFVILDMDEDVQVPIILGRSFLMTSKALIDVFDKKVTLRVGDESMVFDISESMKHPKESDDTLYYVEGFESFRCIYPCDNNLYGHINVPVSTALSIQPYANFSYGHMLPSDTIPPYGNISYGRLPYLIDDCEIEMMEPFYFDLGGDVLDETFHFELGDGDLKMIQEVLAIDSPLTSKIDELPQDDAFKLKPSIEDPPALELKDLPSHLEYAFLAEDSKLPVIIAKDLSAIEKEKLLAVLKEHKRAIAWKISDIKGINPSYCTHKILMEEVFKPVVQHQRRVNPNIKEVVKKEVVKLLDAGLIYPISDSSWVSPVQVVPKKGGMTVVMNEKNEPMPTRTVTGWRVCIDYRKLNDATRKDHFPLPFIDQMLERLAGNEFYCFLDGFSGYFQIPIAPEDQEKTTFTCPYGTFAYRRMPFGLCNAPATFQRCMMAIFHDMIESSMEVFMDDFSVFGNTFDACLNNLKNMLSRCEATNLVLNWEKCHFMVREGIVLGHKISKLGMEVDKAKIETISKLPPPTSVKAIRSFLGHAGFYRRFIKDFSKIARPMTQLLEKDAPFVFTNECLNAFNVLKHELTHAPIMVAPTWELPFELMCDASDYAVGAVLGQRHGNHFQPIYYASKTLTDAQENYTTTEKELLAVVFAFDKFRSYLVLSKTIVYTDHLALKYLFAKQDAKPRLIRCILLLQEFDIEIRDKRGAENLAADHLSRLENPFLERLEEKEINDQFPDEYLLSIATNQPLGSFAQDGTPWFADYANYLVGRILREDMSYQEKKKFFKDLKNYFWEDPYLFRIGADQVIRRCVFGEEARKILMECHQGPTGGHHGPNYTAKKVFDSGFFWPSIYKDAHIMVKSCDACQRQGTISFKNEMPQQIMQVCEIFDVWGIDFMGPFPPSKGNKYILVAVDYVSKWAEAKALATNDARVVVKFLKQLFSRFGTPKALISDRGTHFCNKVLENSLLKYGVTHRFATPYHPQTSGQLEVTNRGIKRILERTIGKNRKEWAEKLDDALWAFRTAYKTPIGSTPYRLVYGKACHLPIELEHKAFWALQEVNFDLTKAGDFRKLQLNELDELREIAYDNQKLYKERTKKFHDKMIKPKDFKIGDQVLLFNSRLKLHPGKLRSRWTGPFTIAQVFPYGTIELNHPKGNFKVNGHRLKHYFNGPIEFQGEGDLDLYPKDN</sequence>
<organism evidence="11 12">
    <name type="scientific">Artemisia annua</name>
    <name type="common">Sweet wormwood</name>
    <dbReference type="NCBI Taxonomy" id="35608"/>
    <lineage>
        <taxon>Eukaryota</taxon>
        <taxon>Viridiplantae</taxon>
        <taxon>Streptophyta</taxon>
        <taxon>Embryophyta</taxon>
        <taxon>Tracheophyta</taxon>
        <taxon>Spermatophyta</taxon>
        <taxon>Magnoliopsida</taxon>
        <taxon>eudicotyledons</taxon>
        <taxon>Gunneridae</taxon>
        <taxon>Pentapetalae</taxon>
        <taxon>asterids</taxon>
        <taxon>campanulids</taxon>
        <taxon>Asterales</taxon>
        <taxon>Asteraceae</taxon>
        <taxon>Asteroideae</taxon>
        <taxon>Anthemideae</taxon>
        <taxon>Artemisiinae</taxon>
        <taxon>Artemisia</taxon>
    </lineage>
</organism>
<dbReference type="FunFam" id="3.30.70.270:FF:000020">
    <property type="entry name" value="Transposon Tf2-6 polyprotein-like Protein"/>
    <property type="match status" value="1"/>
</dbReference>
<dbReference type="InterPro" id="IPR036397">
    <property type="entry name" value="RNaseH_sf"/>
</dbReference>
<dbReference type="STRING" id="35608.A0A2U1QNI1"/>
<dbReference type="EC" id="2.7.7.49" evidence="1"/>
<dbReference type="Pfam" id="PF17917">
    <property type="entry name" value="RT_RNaseH"/>
    <property type="match status" value="1"/>
</dbReference>
<dbReference type="InterPro" id="IPR001584">
    <property type="entry name" value="Integrase_cat-core"/>
</dbReference>
<dbReference type="InterPro" id="IPR043128">
    <property type="entry name" value="Rev_trsase/Diguanyl_cyclase"/>
</dbReference>
<keyword evidence="7" id="KW-0695">RNA-directed DNA polymerase</keyword>
<keyword evidence="5" id="KW-0255">Endonuclease</keyword>
<accession>A0A2U1QNI1</accession>
<evidence type="ECO:0000256" key="7">
    <source>
        <dbReference type="ARBA" id="ARBA00022918"/>
    </source>
</evidence>
<dbReference type="Gene3D" id="3.10.10.10">
    <property type="entry name" value="HIV Type 1 Reverse Transcriptase, subunit A, domain 1"/>
    <property type="match status" value="1"/>
</dbReference>
<dbReference type="Gene3D" id="3.30.70.270">
    <property type="match status" value="2"/>
</dbReference>
<dbReference type="CDD" id="cd00303">
    <property type="entry name" value="retropepsin_like"/>
    <property type="match status" value="1"/>
</dbReference>
<keyword evidence="4" id="KW-0540">Nuclease</keyword>
<name>A0A2U1QNI1_ARTAN</name>
<dbReference type="Pfam" id="PF17921">
    <property type="entry name" value="Integrase_H2C2"/>
    <property type="match status" value="1"/>
</dbReference>
<dbReference type="Pfam" id="PF00665">
    <property type="entry name" value="rve"/>
    <property type="match status" value="1"/>
</dbReference>
<dbReference type="GO" id="GO:0003676">
    <property type="term" value="F:nucleic acid binding"/>
    <property type="evidence" value="ECO:0007669"/>
    <property type="project" value="InterPro"/>
</dbReference>
<dbReference type="Gene3D" id="2.40.70.10">
    <property type="entry name" value="Acid Proteases"/>
    <property type="match status" value="1"/>
</dbReference>
<keyword evidence="12" id="KW-1185">Reference proteome</keyword>
<dbReference type="PANTHER" id="PTHR37984">
    <property type="entry name" value="PROTEIN CBG26694"/>
    <property type="match status" value="1"/>
</dbReference>
<feature type="domain" description="Integrase catalytic" evidence="10">
    <location>
        <begin position="1182"/>
        <end position="1348"/>
    </location>
</feature>
<dbReference type="GO" id="GO:0016787">
    <property type="term" value="F:hydrolase activity"/>
    <property type="evidence" value="ECO:0007669"/>
    <property type="project" value="UniProtKB-KW"/>
</dbReference>
<dbReference type="PROSITE" id="PS50994">
    <property type="entry name" value="INTEGRASE"/>
    <property type="match status" value="1"/>
</dbReference>
<dbReference type="Pfam" id="PF13650">
    <property type="entry name" value="Asp_protease_2"/>
    <property type="match status" value="1"/>
</dbReference>
<comment type="caution">
    <text evidence="11">The sequence shown here is derived from an EMBL/GenBank/DDBJ whole genome shotgun (WGS) entry which is preliminary data.</text>
</comment>
<dbReference type="InterPro" id="IPR012337">
    <property type="entry name" value="RNaseH-like_sf"/>
</dbReference>
<dbReference type="PANTHER" id="PTHR37984:SF5">
    <property type="entry name" value="PROTEIN NYNRIN-LIKE"/>
    <property type="match status" value="1"/>
</dbReference>
<dbReference type="Gene3D" id="1.10.340.70">
    <property type="match status" value="1"/>
</dbReference>
<keyword evidence="8" id="KW-0175">Coiled coil</keyword>
<dbReference type="OrthoDB" id="1272910at2759"/>
<feature type="coiled-coil region" evidence="8">
    <location>
        <begin position="15"/>
        <end position="42"/>
    </location>
</feature>
<evidence type="ECO:0000313" key="11">
    <source>
        <dbReference type="EMBL" id="PWA99517.1"/>
    </source>
</evidence>
<feature type="compositionally biased region" description="Basic and acidic residues" evidence="9">
    <location>
        <begin position="77"/>
        <end position="91"/>
    </location>
</feature>
<dbReference type="GO" id="GO:0004519">
    <property type="term" value="F:endonuclease activity"/>
    <property type="evidence" value="ECO:0007669"/>
    <property type="project" value="UniProtKB-KW"/>
</dbReference>